<name>A0A9P6NAF9_9BASI</name>
<evidence type="ECO:0000256" key="1">
    <source>
        <dbReference type="SAM" id="MobiDB-lite"/>
    </source>
</evidence>
<keyword evidence="3" id="KW-1185">Reference proteome</keyword>
<proteinExistence type="predicted"/>
<dbReference type="EMBL" id="MU167333">
    <property type="protein sequence ID" value="KAG0142946.1"/>
    <property type="molecule type" value="Genomic_DNA"/>
</dbReference>
<gene>
    <name evidence="2" type="ORF">CROQUDRAFT_109531</name>
</gene>
<protein>
    <submittedName>
        <fullName evidence="2">Uncharacterized protein</fullName>
    </submittedName>
</protein>
<sequence length="194" mass="21913">MRSLSRVCRMFRTFISTRYFFQLTSSNISRPSTTFTDLRSDIHLKLLQAVAKQTSTETLSTIPSPPAGILNLDLGLGSLVDLDFMNGLKTATPDLTHLSSTIRRDSNECYLQSACDRPTVTAQAIHQPIHPIILNSPSITTHPHLFYPFFALSRTFLNPGFPRSEFSSSKRTHRSEWRLETPSDPRSIDGFRPE</sequence>
<feature type="region of interest" description="Disordered" evidence="1">
    <location>
        <begin position="164"/>
        <end position="194"/>
    </location>
</feature>
<dbReference type="Proteomes" id="UP000886653">
    <property type="component" value="Unassembled WGS sequence"/>
</dbReference>
<dbReference type="AlphaFoldDB" id="A0A9P6NAF9"/>
<evidence type="ECO:0000313" key="3">
    <source>
        <dbReference type="Proteomes" id="UP000886653"/>
    </source>
</evidence>
<feature type="compositionally biased region" description="Basic and acidic residues" evidence="1">
    <location>
        <begin position="174"/>
        <end position="194"/>
    </location>
</feature>
<organism evidence="2 3">
    <name type="scientific">Cronartium quercuum f. sp. fusiforme G11</name>
    <dbReference type="NCBI Taxonomy" id="708437"/>
    <lineage>
        <taxon>Eukaryota</taxon>
        <taxon>Fungi</taxon>
        <taxon>Dikarya</taxon>
        <taxon>Basidiomycota</taxon>
        <taxon>Pucciniomycotina</taxon>
        <taxon>Pucciniomycetes</taxon>
        <taxon>Pucciniales</taxon>
        <taxon>Coleosporiaceae</taxon>
        <taxon>Cronartium</taxon>
    </lineage>
</organism>
<reference evidence="2" key="1">
    <citation type="submission" date="2013-11" db="EMBL/GenBank/DDBJ databases">
        <title>Genome sequence of the fusiform rust pathogen reveals effectors for host alternation and coevolution with pine.</title>
        <authorList>
            <consortium name="DOE Joint Genome Institute"/>
            <person name="Smith K."/>
            <person name="Pendleton A."/>
            <person name="Kubisiak T."/>
            <person name="Anderson C."/>
            <person name="Salamov A."/>
            <person name="Aerts A."/>
            <person name="Riley R."/>
            <person name="Clum A."/>
            <person name="Lindquist E."/>
            <person name="Ence D."/>
            <person name="Campbell M."/>
            <person name="Kronenberg Z."/>
            <person name="Feau N."/>
            <person name="Dhillon B."/>
            <person name="Hamelin R."/>
            <person name="Burleigh J."/>
            <person name="Smith J."/>
            <person name="Yandell M."/>
            <person name="Nelson C."/>
            <person name="Grigoriev I."/>
            <person name="Davis J."/>
        </authorList>
    </citation>
    <scope>NUCLEOTIDE SEQUENCE</scope>
    <source>
        <strain evidence="2">G11</strain>
    </source>
</reference>
<evidence type="ECO:0000313" key="2">
    <source>
        <dbReference type="EMBL" id="KAG0142946.1"/>
    </source>
</evidence>
<comment type="caution">
    <text evidence="2">The sequence shown here is derived from an EMBL/GenBank/DDBJ whole genome shotgun (WGS) entry which is preliminary data.</text>
</comment>
<accession>A0A9P6NAF9</accession>